<dbReference type="Proteomes" id="UP000297535">
    <property type="component" value="Unassembled WGS sequence"/>
</dbReference>
<evidence type="ECO:0000256" key="1">
    <source>
        <dbReference type="ARBA" id="ARBA00004429"/>
    </source>
</evidence>
<feature type="transmembrane region" description="Helical" evidence="8">
    <location>
        <begin position="377"/>
        <end position="399"/>
    </location>
</feature>
<comment type="caution">
    <text evidence="10">The sequence shown here is derived from an EMBL/GenBank/DDBJ whole genome shotgun (WGS) entry which is preliminary data.</text>
</comment>
<dbReference type="GO" id="GO:0055085">
    <property type="term" value="P:transmembrane transport"/>
    <property type="evidence" value="ECO:0007669"/>
    <property type="project" value="InterPro"/>
</dbReference>
<dbReference type="PANTHER" id="PTHR43357">
    <property type="entry name" value="INNER MEMBRANE ABC TRANSPORTER PERMEASE PROTEIN YDCV"/>
    <property type="match status" value="1"/>
</dbReference>
<feature type="transmembrane region" description="Helical" evidence="8">
    <location>
        <begin position="544"/>
        <end position="567"/>
    </location>
</feature>
<keyword evidence="4" id="KW-0997">Cell inner membrane</keyword>
<dbReference type="EMBL" id="SRLB01000033">
    <property type="protein sequence ID" value="TGD95117.1"/>
    <property type="molecule type" value="Genomic_DNA"/>
</dbReference>
<dbReference type="Gene3D" id="1.10.3720.10">
    <property type="entry name" value="MetI-like"/>
    <property type="match status" value="2"/>
</dbReference>
<keyword evidence="11" id="KW-1185">Reference proteome</keyword>
<evidence type="ECO:0000256" key="8">
    <source>
        <dbReference type="RuleBase" id="RU363032"/>
    </source>
</evidence>
<keyword evidence="2 8" id="KW-0813">Transport</keyword>
<feature type="transmembrane region" description="Helical" evidence="8">
    <location>
        <begin position="21"/>
        <end position="46"/>
    </location>
</feature>
<feature type="transmembrane region" description="Helical" evidence="8">
    <location>
        <begin position="437"/>
        <end position="460"/>
    </location>
</feature>
<dbReference type="PANTHER" id="PTHR43357:SF4">
    <property type="entry name" value="INNER MEMBRANE ABC TRANSPORTER PERMEASE PROTEIN YDCV"/>
    <property type="match status" value="1"/>
</dbReference>
<feature type="transmembrane region" description="Helical" evidence="8">
    <location>
        <begin position="83"/>
        <end position="105"/>
    </location>
</feature>
<dbReference type="AlphaFoldDB" id="A0A4Z0NGM2"/>
<feature type="transmembrane region" description="Helical" evidence="8">
    <location>
        <begin position="221"/>
        <end position="249"/>
    </location>
</feature>
<dbReference type="GO" id="GO:0005886">
    <property type="term" value="C:plasma membrane"/>
    <property type="evidence" value="ECO:0007669"/>
    <property type="project" value="UniProtKB-SubCell"/>
</dbReference>
<feature type="domain" description="ABC transmembrane type-1" evidence="9">
    <location>
        <begin position="79"/>
        <end position="287"/>
    </location>
</feature>
<evidence type="ECO:0000256" key="2">
    <source>
        <dbReference type="ARBA" id="ARBA00022448"/>
    </source>
</evidence>
<feature type="transmembrane region" description="Helical" evidence="8">
    <location>
        <begin position="117"/>
        <end position="139"/>
    </location>
</feature>
<dbReference type="SUPFAM" id="SSF161098">
    <property type="entry name" value="MetI-like"/>
    <property type="match status" value="2"/>
</dbReference>
<proteinExistence type="inferred from homology"/>
<organism evidence="10 11">
    <name type="scientific">Methylobacterium nonmethylotrophicum</name>
    <dbReference type="NCBI Taxonomy" id="1141884"/>
    <lineage>
        <taxon>Bacteria</taxon>
        <taxon>Pseudomonadati</taxon>
        <taxon>Pseudomonadota</taxon>
        <taxon>Alphaproteobacteria</taxon>
        <taxon>Hyphomicrobiales</taxon>
        <taxon>Methylobacteriaceae</taxon>
        <taxon>Methylobacterium</taxon>
    </lineage>
</organism>
<dbReference type="Pfam" id="PF00528">
    <property type="entry name" value="BPD_transp_1"/>
    <property type="match status" value="2"/>
</dbReference>
<evidence type="ECO:0000256" key="7">
    <source>
        <dbReference type="ARBA" id="ARBA00023136"/>
    </source>
</evidence>
<name>A0A4Z0NGM2_9HYPH</name>
<dbReference type="PROSITE" id="PS50928">
    <property type="entry name" value="ABC_TM1"/>
    <property type="match status" value="2"/>
</dbReference>
<dbReference type="CDD" id="cd06261">
    <property type="entry name" value="TM_PBP2"/>
    <property type="match status" value="2"/>
</dbReference>
<feature type="transmembrane region" description="Helical" evidence="8">
    <location>
        <begin position="316"/>
        <end position="342"/>
    </location>
</feature>
<evidence type="ECO:0000256" key="5">
    <source>
        <dbReference type="ARBA" id="ARBA00022692"/>
    </source>
</evidence>
<dbReference type="InterPro" id="IPR035906">
    <property type="entry name" value="MetI-like_sf"/>
</dbReference>
<comment type="subcellular location">
    <subcellularLocation>
        <location evidence="1">Cell inner membrane</location>
        <topology evidence="1">Multi-pass membrane protein</topology>
    </subcellularLocation>
    <subcellularLocation>
        <location evidence="8">Cell membrane</location>
        <topology evidence="8">Multi-pass membrane protein</topology>
    </subcellularLocation>
</comment>
<dbReference type="OrthoDB" id="27542at2"/>
<evidence type="ECO:0000313" key="10">
    <source>
        <dbReference type="EMBL" id="TGD95117.1"/>
    </source>
</evidence>
<feature type="domain" description="ABC transmembrane type-1" evidence="9">
    <location>
        <begin position="373"/>
        <end position="563"/>
    </location>
</feature>
<feature type="transmembrane region" description="Helical" evidence="8">
    <location>
        <begin position="504"/>
        <end position="524"/>
    </location>
</feature>
<feature type="transmembrane region" description="Helical" evidence="8">
    <location>
        <begin position="269"/>
        <end position="286"/>
    </location>
</feature>
<evidence type="ECO:0000313" key="11">
    <source>
        <dbReference type="Proteomes" id="UP000297535"/>
    </source>
</evidence>
<sequence>MSVLASLRSWTGARRVPLPILRIDLAALAWIGLIGVLVFLVVAPIARLLLASVQSPETGDWTLANYATAFGHLRNWEVLGTSLLYAGGVTAASVVMAVPIAWAVARTDMPAKGLVRALILGAFITPSYLGAIGWILLAGPNAGWLNRVWMSLTGASSGLFNVYSFAGLVFVTALYAFPYVFVFTTDALDRVSTEMEEAASILGASQLRTTLRITLPLVTPAILAGAIVVFLDTVALFGTPAIIALPARIRVMTLQLWQYFEYPVRAEVAAAYSLPLVGITVALFLAQRLILGRKGYVALTGKGGSRALTPLGPWRWVALGYAVLVIGLAVLLPFAALGQAAFSTAWGRGFSLDNLTLQNFVRLAADPNARDTIGHSFGYAAATGCLAVLLALAAAYVVTRRLVPGGFLLSLICMTPLVIPGIVLAIGFYATYSTPPIALYGTAAILVLAFTTRFLPIAYVNALAGLRALNPEMEEAVRILGGTRTRAVTRVVVPLLKKSLIGSWLLVFIPAVRELSTALFLVGPNTRVISVMMLDLSENGSFETLAALGFVLLAATIAIVLLGYRLVGRDFMLRRS</sequence>
<evidence type="ECO:0000259" key="9">
    <source>
        <dbReference type="PROSITE" id="PS50928"/>
    </source>
</evidence>
<dbReference type="InterPro" id="IPR000515">
    <property type="entry name" value="MetI-like"/>
</dbReference>
<dbReference type="RefSeq" id="WP_135418910.1">
    <property type="nucleotide sequence ID" value="NZ_SRLB01000033.1"/>
</dbReference>
<feature type="transmembrane region" description="Helical" evidence="8">
    <location>
        <begin position="406"/>
        <end position="431"/>
    </location>
</feature>
<evidence type="ECO:0000256" key="3">
    <source>
        <dbReference type="ARBA" id="ARBA00022475"/>
    </source>
</evidence>
<keyword evidence="3" id="KW-1003">Cell membrane</keyword>
<keyword evidence="6 8" id="KW-1133">Transmembrane helix</keyword>
<reference evidence="10 11" key="1">
    <citation type="submission" date="2019-04" db="EMBL/GenBank/DDBJ databases">
        <authorList>
            <person name="Feng G."/>
            <person name="Zhu H."/>
        </authorList>
    </citation>
    <scope>NUCLEOTIDE SEQUENCE [LARGE SCALE GENOMIC DNA]</scope>
    <source>
        <strain evidence="10 11">6HR-1</strain>
    </source>
</reference>
<keyword evidence="5 8" id="KW-0812">Transmembrane</keyword>
<evidence type="ECO:0000256" key="4">
    <source>
        <dbReference type="ARBA" id="ARBA00022519"/>
    </source>
</evidence>
<comment type="similarity">
    <text evidence="8">Belongs to the binding-protein-dependent transport system permease family.</text>
</comment>
<accession>A0A4Z0NGM2</accession>
<protein>
    <submittedName>
        <fullName evidence="10">Iron ABC transporter permease</fullName>
    </submittedName>
</protein>
<keyword evidence="7 8" id="KW-0472">Membrane</keyword>
<feature type="transmembrane region" description="Helical" evidence="8">
    <location>
        <begin position="159"/>
        <end position="182"/>
    </location>
</feature>
<gene>
    <name evidence="10" type="ORF">EU555_29515</name>
</gene>
<evidence type="ECO:0000256" key="6">
    <source>
        <dbReference type="ARBA" id="ARBA00022989"/>
    </source>
</evidence>